<feature type="DNA-binding region" description="H-T-H motif" evidence="2">
    <location>
        <begin position="36"/>
        <end position="55"/>
    </location>
</feature>
<accession>A0A0U5L3H5</accession>
<dbReference type="InterPro" id="IPR023772">
    <property type="entry name" value="DNA-bd_HTH_TetR-type_CS"/>
</dbReference>
<dbReference type="AlphaFoldDB" id="A0A0U5L3H5"/>
<dbReference type="PROSITE" id="PS50977">
    <property type="entry name" value="HTH_TETR_2"/>
    <property type="match status" value="1"/>
</dbReference>
<proteinExistence type="predicted"/>
<dbReference type="InterPro" id="IPR009057">
    <property type="entry name" value="Homeodomain-like_sf"/>
</dbReference>
<dbReference type="GO" id="GO:0003700">
    <property type="term" value="F:DNA-binding transcription factor activity"/>
    <property type="evidence" value="ECO:0007669"/>
    <property type="project" value="TreeGrafter"/>
</dbReference>
<protein>
    <recommendedName>
        <fullName evidence="3">HTH tetR-type domain-containing protein</fullName>
    </recommendedName>
</protein>
<dbReference type="PROSITE" id="PS01081">
    <property type="entry name" value="HTH_TETR_1"/>
    <property type="match status" value="1"/>
</dbReference>
<dbReference type="GeneID" id="84613330"/>
<evidence type="ECO:0000259" key="3">
    <source>
        <dbReference type="PROSITE" id="PS50977"/>
    </source>
</evidence>
<dbReference type="EMBL" id="LN907827">
    <property type="protein sequence ID" value="CUU23880.1"/>
    <property type="molecule type" value="Genomic_DNA"/>
</dbReference>
<evidence type="ECO:0000313" key="4">
    <source>
        <dbReference type="EMBL" id="CUU23880.1"/>
    </source>
</evidence>
<dbReference type="OrthoDB" id="5816932at2"/>
<feature type="domain" description="HTH tetR-type" evidence="3">
    <location>
        <begin position="13"/>
        <end position="73"/>
    </location>
</feature>
<dbReference type="PRINTS" id="PR00455">
    <property type="entry name" value="HTHTETR"/>
</dbReference>
<dbReference type="KEGG" id="ege:EM595_1646"/>
<dbReference type="PANTHER" id="PTHR30055">
    <property type="entry name" value="HTH-TYPE TRANSCRIPTIONAL REGULATOR RUTR"/>
    <property type="match status" value="1"/>
</dbReference>
<evidence type="ECO:0000313" key="5">
    <source>
        <dbReference type="Proteomes" id="UP000059419"/>
    </source>
</evidence>
<evidence type="ECO:0000256" key="2">
    <source>
        <dbReference type="PROSITE-ProRule" id="PRU00335"/>
    </source>
</evidence>
<dbReference type="Proteomes" id="UP000059419">
    <property type="component" value="Chromosome 1"/>
</dbReference>
<dbReference type="PANTHER" id="PTHR30055:SF146">
    <property type="entry name" value="HTH-TYPE TRANSCRIPTIONAL DUAL REGULATOR CECR"/>
    <property type="match status" value="1"/>
</dbReference>
<evidence type="ECO:0000256" key="1">
    <source>
        <dbReference type="ARBA" id="ARBA00023125"/>
    </source>
</evidence>
<organism evidence="4 5">
    <name type="scientific">Duffyella gerundensis</name>
    <dbReference type="NCBI Taxonomy" id="1619313"/>
    <lineage>
        <taxon>Bacteria</taxon>
        <taxon>Pseudomonadati</taxon>
        <taxon>Pseudomonadota</taxon>
        <taxon>Gammaproteobacteria</taxon>
        <taxon>Enterobacterales</taxon>
        <taxon>Erwiniaceae</taxon>
        <taxon>Duffyella</taxon>
    </lineage>
</organism>
<dbReference type="Gene3D" id="1.10.357.10">
    <property type="entry name" value="Tetracycline Repressor, domain 2"/>
    <property type="match status" value="1"/>
</dbReference>
<dbReference type="STRING" id="1619313.EM595_1646"/>
<gene>
    <name evidence="4" type="ORF">EM595_1646</name>
</gene>
<dbReference type="RefSeq" id="WP_067430185.1">
    <property type="nucleotide sequence ID" value="NZ_CP073262.1"/>
</dbReference>
<dbReference type="Pfam" id="PF00440">
    <property type="entry name" value="TetR_N"/>
    <property type="match status" value="1"/>
</dbReference>
<keyword evidence="5" id="KW-1185">Reference proteome</keyword>
<dbReference type="PATRIC" id="fig|1619313.3.peg.1709"/>
<dbReference type="SUPFAM" id="SSF46689">
    <property type="entry name" value="Homeodomain-like"/>
    <property type="match status" value="1"/>
</dbReference>
<keyword evidence="1 2" id="KW-0238">DNA-binding</keyword>
<sequence length="193" mass="21665">MTTAHSDRDARHHQRQDEIIAAARRCVRRAGFHGASMSQLASESQLSVGQIYRYFANKEEIVAEMVRRIVATRVAAIEGNTAAERLPQLLAWRQALNDDDDLLMLEVAAEASRNRRIADILADADRLMFDNARREVAAAYPHLEAARLSACVEIIAVLIDGTAFRRLTPQKAAAAQLLPLYQQLFHQLFETDK</sequence>
<reference evidence="5" key="1">
    <citation type="submission" date="2015-11" db="EMBL/GenBank/DDBJ databases">
        <authorList>
            <person name="Blom J."/>
        </authorList>
    </citation>
    <scope>NUCLEOTIDE SEQUENCE [LARGE SCALE GENOMIC DNA]</scope>
</reference>
<name>A0A0U5L3H5_9GAMM</name>
<dbReference type="GO" id="GO:0000976">
    <property type="term" value="F:transcription cis-regulatory region binding"/>
    <property type="evidence" value="ECO:0007669"/>
    <property type="project" value="TreeGrafter"/>
</dbReference>
<dbReference type="InterPro" id="IPR050109">
    <property type="entry name" value="HTH-type_TetR-like_transc_reg"/>
</dbReference>
<dbReference type="InterPro" id="IPR001647">
    <property type="entry name" value="HTH_TetR"/>
</dbReference>